<feature type="domain" description="Glycoside hydrolase 35 catalytic" evidence="3">
    <location>
        <begin position="10"/>
        <end position="54"/>
    </location>
</feature>
<dbReference type="InterPro" id="IPR001944">
    <property type="entry name" value="Glycoside_Hdrlase_35"/>
</dbReference>
<evidence type="ECO:0000313" key="5">
    <source>
        <dbReference type="EMBL" id="RMB61592.1"/>
    </source>
</evidence>
<dbReference type="RefSeq" id="WP_121900139.1">
    <property type="nucleotide sequence ID" value="NZ_REFW01000001.1"/>
</dbReference>
<evidence type="ECO:0000259" key="3">
    <source>
        <dbReference type="Pfam" id="PF01301"/>
    </source>
</evidence>
<dbReference type="InterPro" id="IPR049162">
    <property type="entry name" value="GH59_C"/>
</dbReference>
<proteinExistence type="inferred from homology"/>
<organism evidence="5 6">
    <name type="scientific">Tessaracoccus antarcticus</name>
    <dbReference type="NCBI Taxonomy" id="2479848"/>
    <lineage>
        <taxon>Bacteria</taxon>
        <taxon>Bacillati</taxon>
        <taxon>Actinomycetota</taxon>
        <taxon>Actinomycetes</taxon>
        <taxon>Propionibacteriales</taxon>
        <taxon>Propionibacteriaceae</taxon>
        <taxon>Tessaracoccus</taxon>
    </lineage>
</organism>
<dbReference type="PANTHER" id="PTHR23421">
    <property type="entry name" value="BETA-GALACTOSIDASE RELATED"/>
    <property type="match status" value="1"/>
</dbReference>
<dbReference type="Gene3D" id="3.20.20.80">
    <property type="entry name" value="Glycosidases"/>
    <property type="match status" value="1"/>
</dbReference>
<evidence type="ECO:0000313" key="6">
    <source>
        <dbReference type="Proteomes" id="UP000275256"/>
    </source>
</evidence>
<dbReference type="Gene3D" id="2.60.120.200">
    <property type="match status" value="1"/>
</dbReference>
<keyword evidence="6" id="KW-1185">Reference proteome</keyword>
<reference evidence="5 6" key="1">
    <citation type="submission" date="2018-10" db="EMBL/GenBank/DDBJ databases">
        <title>Tessaracoccus antarcticuss sp. nov., isolated from sediment.</title>
        <authorList>
            <person name="Zhou L.Y."/>
            <person name="Du Z.J."/>
        </authorList>
    </citation>
    <scope>NUCLEOTIDE SEQUENCE [LARGE SCALE GENOMIC DNA]</scope>
    <source>
        <strain evidence="5 6">JDX10</strain>
    </source>
</reference>
<gene>
    <name evidence="5" type="ORF">EAX62_02875</name>
</gene>
<evidence type="ECO:0000256" key="2">
    <source>
        <dbReference type="SAM" id="MobiDB-lite"/>
    </source>
</evidence>
<dbReference type="Proteomes" id="UP000275256">
    <property type="component" value="Unassembled WGS sequence"/>
</dbReference>
<dbReference type="PRINTS" id="PR00742">
    <property type="entry name" value="GLHYDRLASE35"/>
</dbReference>
<dbReference type="InterPro" id="IPR031330">
    <property type="entry name" value="Gly_Hdrlase_35_cat"/>
</dbReference>
<comment type="similarity">
    <text evidence="1">Belongs to the glycosyl hydrolase 35 family.</text>
</comment>
<accession>A0A3M0GFW3</accession>
<dbReference type="InterPro" id="IPR017853">
    <property type="entry name" value="GH"/>
</dbReference>
<feature type="compositionally biased region" description="Pro residues" evidence="2">
    <location>
        <begin position="250"/>
        <end position="261"/>
    </location>
</feature>
<evidence type="ECO:0000256" key="1">
    <source>
        <dbReference type="ARBA" id="ARBA00009809"/>
    </source>
</evidence>
<dbReference type="AlphaFoldDB" id="A0A3M0GFW3"/>
<dbReference type="Pfam" id="PF01301">
    <property type="entry name" value="Glyco_hydro_35"/>
    <property type="match status" value="1"/>
</dbReference>
<feature type="compositionally biased region" description="Low complexity" evidence="2">
    <location>
        <begin position="231"/>
        <end position="249"/>
    </location>
</feature>
<evidence type="ECO:0000259" key="4">
    <source>
        <dbReference type="Pfam" id="PF21708"/>
    </source>
</evidence>
<dbReference type="GO" id="GO:0005975">
    <property type="term" value="P:carbohydrate metabolic process"/>
    <property type="evidence" value="ECO:0007669"/>
    <property type="project" value="InterPro"/>
</dbReference>
<dbReference type="Pfam" id="PF21708">
    <property type="entry name" value="Glyco_hydro_59_C"/>
    <property type="match status" value="1"/>
</dbReference>
<feature type="region of interest" description="Disordered" evidence="2">
    <location>
        <begin position="198"/>
        <end position="261"/>
    </location>
</feature>
<dbReference type="SUPFAM" id="SSF51445">
    <property type="entry name" value="(Trans)glycosidases"/>
    <property type="match status" value="1"/>
</dbReference>
<dbReference type="OrthoDB" id="9813184at2"/>
<dbReference type="EMBL" id="REFW01000001">
    <property type="protein sequence ID" value="RMB61592.1"/>
    <property type="molecule type" value="Genomic_DNA"/>
</dbReference>
<feature type="domain" description="Glycosyl hydrolase family 59 C-terminal lectin" evidence="4">
    <location>
        <begin position="85"/>
        <end position="158"/>
    </location>
</feature>
<name>A0A3M0GFW3_9ACTN</name>
<dbReference type="GO" id="GO:0004553">
    <property type="term" value="F:hydrolase activity, hydrolyzing O-glycosyl compounds"/>
    <property type="evidence" value="ECO:0007669"/>
    <property type="project" value="InterPro"/>
</dbReference>
<protein>
    <submittedName>
        <fullName evidence="5">Uncharacterized protein</fullName>
    </submittedName>
</protein>
<sequence length="261" mass="28148">MTFEVADDGFRLDGDPFQVISGSLHYFRVHPDLWEDRLIKARQLGLNTIDTYVGVRGRGTSGSGGLDTTPYALKMQDDGAWQFLRRGAVVANGSAATTGWDPAAWHRLSVRAAGAHITGSIDGDEVFSYTDPNPYLAGFVDLASGFHYTQFDNLRVEQVEGHLPHYGEHLDNMEMNDLAADPAPKLVFDGTWSHRNGLGSTSSSAHARRARPPAPVSAIPSPAPVWTSSPATATHRPRSTSTSTATSWPPTSPPNPPTGSR</sequence>
<comment type="caution">
    <text evidence="5">The sequence shown here is derived from an EMBL/GenBank/DDBJ whole genome shotgun (WGS) entry which is preliminary data.</text>
</comment>